<dbReference type="InterPro" id="IPR003731">
    <property type="entry name" value="Di-Nase_FeMo-co_biosynth"/>
</dbReference>
<dbReference type="CDD" id="cd00851">
    <property type="entry name" value="MTH1175"/>
    <property type="match status" value="1"/>
</dbReference>
<dbReference type="AlphaFoldDB" id="A0A9D5Q700"/>
<proteinExistence type="predicted"/>
<dbReference type="EMBL" id="WJJP01000573">
    <property type="protein sequence ID" value="MBD3326399.1"/>
    <property type="molecule type" value="Genomic_DNA"/>
</dbReference>
<evidence type="ECO:0000313" key="2">
    <source>
        <dbReference type="EMBL" id="MBD3326399.1"/>
    </source>
</evidence>
<dbReference type="Proteomes" id="UP000649604">
    <property type="component" value="Unassembled WGS sequence"/>
</dbReference>
<dbReference type="SUPFAM" id="SSF53146">
    <property type="entry name" value="Nitrogenase accessory factor-like"/>
    <property type="match status" value="1"/>
</dbReference>
<gene>
    <name evidence="2" type="ORF">GF339_17575</name>
</gene>
<dbReference type="PANTHER" id="PTHR42983:SF1">
    <property type="entry name" value="IRON-MOLYBDENUM PROTEIN"/>
    <property type="match status" value="1"/>
</dbReference>
<dbReference type="Gene3D" id="3.30.420.130">
    <property type="entry name" value="Dinitrogenase iron-molybdenum cofactor biosynthesis domain"/>
    <property type="match status" value="1"/>
</dbReference>
<protein>
    <submittedName>
        <fullName evidence="2">Dinitrogenase iron-molybdenum cofactor biosynthesis protein</fullName>
    </submittedName>
</protein>
<reference evidence="2" key="1">
    <citation type="submission" date="2019-11" db="EMBL/GenBank/DDBJ databases">
        <title>Microbial mats filling the niche in hypersaline microbial mats.</title>
        <authorList>
            <person name="Wong H.L."/>
            <person name="Macleod F.I."/>
            <person name="White R.A. III"/>
            <person name="Burns B.P."/>
        </authorList>
    </citation>
    <scope>NUCLEOTIDE SEQUENCE</scope>
    <source>
        <strain evidence="2">Rbin_158</strain>
    </source>
</reference>
<organism evidence="2 3">
    <name type="scientific">candidate division KSB3 bacterium</name>
    <dbReference type="NCBI Taxonomy" id="2044937"/>
    <lineage>
        <taxon>Bacteria</taxon>
        <taxon>candidate division KSB3</taxon>
    </lineage>
</organism>
<dbReference type="PANTHER" id="PTHR42983">
    <property type="entry name" value="DINITROGENASE IRON-MOLYBDENUM COFACTOR PROTEIN-RELATED"/>
    <property type="match status" value="1"/>
</dbReference>
<dbReference type="InterPro" id="IPR036105">
    <property type="entry name" value="DiNase_FeMo-co_biosyn_sf"/>
</dbReference>
<comment type="caution">
    <text evidence="2">The sequence shown here is derived from an EMBL/GenBank/DDBJ whole genome shotgun (WGS) entry which is preliminary data.</text>
</comment>
<sequence length="119" mass="12504">MKICIPTLEDKGLASAVSSHFGRASLFAIVNEDTDEVNFIPNNGQHHGGGMTPAQIIGQHGVDVVLCSGLGVKAVRLFEQQGIHVYCNASGTVADALKAYRAGQLPEATDATACQHHAH</sequence>
<dbReference type="Pfam" id="PF02579">
    <property type="entry name" value="Nitro_FeMo-Co"/>
    <property type="match status" value="1"/>
</dbReference>
<evidence type="ECO:0000313" key="3">
    <source>
        <dbReference type="Proteomes" id="UP000649604"/>
    </source>
</evidence>
<feature type="domain" description="Dinitrogenase iron-molybdenum cofactor biosynthesis" evidence="1">
    <location>
        <begin position="15"/>
        <end position="101"/>
    </location>
</feature>
<name>A0A9D5Q700_9BACT</name>
<evidence type="ECO:0000259" key="1">
    <source>
        <dbReference type="Pfam" id="PF02579"/>
    </source>
</evidence>
<accession>A0A9D5Q700</accession>
<dbReference type="InterPro" id="IPR033913">
    <property type="entry name" value="MTH1175_dom"/>
</dbReference>